<evidence type="ECO:0000256" key="1">
    <source>
        <dbReference type="ARBA" id="ARBA00004651"/>
    </source>
</evidence>
<name>A0ABY3ZWD1_9STAP</name>
<feature type="transmembrane region" description="Helical" evidence="8">
    <location>
        <begin position="75"/>
        <end position="94"/>
    </location>
</feature>
<evidence type="ECO:0000259" key="9">
    <source>
        <dbReference type="Pfam" id="PF00892"/>
    </source>
</evidence>
<proteinExistence type="inferred from homology"/>
<evidence type="ECO:0000256" key="2">
    <source>
        <dbReference type="ARBA" id="ARBA00007362"/>
    </source>
</evidence>
<evidence type="ECO:0000313" key="10">
    <source>
        <dbReference type="EMBL" id="UOB20857.1"/>
    </source>
</evidence>
<dbReference type="InterPro" id="IPR037185">
    <property type="entry name" value="EmrE-like"/>
</dbReference>
<dbReference type="NCBIfam" id="TIGR00688">
    <property type="entry name" value="rarD"/>
    <property type="match status" value="1"/>
</dbReference>
<evidence type="ECO:0000256" key="6">
    <source>
        <dbReference type="ARBA" id="ARBA00022989"/>
    </source>
</evidence>
<feature type="transmembrane region" description="Helical" evidence="8">
    <location>
        <begin position="130"/>
        <end position="147"/>
    </location>
</feature>
<evidence type="ECO:0000313" key="11">
    <source>
        <dbReference type="Proteomes" id="UP000830343"/>
    </source>
</evidence>
<dbReference type="Pfam" id="PF00892">
    <property type="entry name" value="EamA"/>
    <property type="match status" value="1"/>
</dbReference>
<keyword evidence="7 8" id="KW-0472">Membrane</keyword>
<comment type="subcellular location">
    <subcellularLocation>
        <location evidence="1">Cell membrane</location>
        <topology evidence="1">Multi-pass membrane protein</topology>
    </subcellularLocation>
</comment>
<feature type="transmembrane region" description="Helical" evidence="8">
    <location>
        <begin position="213"/>
        <end position="232"/>
    </location>
</feature>
<evidence type="ECO:0000256" key="4">
    <source>
        <dbReference type="ARBA" id="ARBA00022475"/>
    </source>
</evidence>
<sequence>MDNSQKGVLYTASAYLLWGILPSYWRAVGSFNDYEILFHRIVWSFVFMVILLAFTKKLSPLIQETKALYTRKLEFIALIVASLVITVNWGIFIWAVNNHHVLQASLGYYINPLMSIALGFIFLKERFTKTETIAIALAALGVLYMTITIGTFPIVSIALALSFALYGLMKKVVNINAVYSIALETFITLPIACLGIALLTSQHKTYFGMNFESFLILFAGVATAIPLILFSAGAKRIPLSLIGLLQYISPTLILLQGVFMFSEPFTTTNAITFICIWSGLAIYSFSKWMGYKKRHNRKKIET</sequence>
<keyword evidence="4" id="KW-1003">Cell membrane</keyword>
<evidence type="ECO:0000256" key="7">
    <source>
        <dbReference type="ARBA" id="ARBA00023136"/>
    </source>
</evidence>
<keyword evidence="5 8" id="KW-0812">Transmembrane</keyword>
<dbReference type="SUPFAM" id="SSF103481">
    <property type="entry name" value="Multidrug resistance efflux transporter EmrE"/>
    <property type="match status" value="2"/>
</dbReference>
<evidence type="ECO:0000256" key="8">
    <source>
        <dbReference type="SAM" id="Phobius"/>
    </source>
</evidence>
<accession>A0ABY3ZWD1</accession>
<dbReference type="InterPro" id="IPR000620">
    <property type="entry name" value="EamA_dom"/>
</dbReference>
<dbReference type="Proteomes" id="UP000830343">
    <property type="component" value="Chromosome"/>
</dbReference>
<evidence type="ECO:0000256" key="5">
    <source>
        <dbReference type="ARBA" id="ARBA00022692"/>
    </source>
</evidence>
<feature type="transmembrane region" description="Helical" evidence="8">
    <location>
        <begin position="37"/>
        <end position="54"/>
    </location>
</feature>
<protein>
    <submittedName>
        <fullName evidence="10">EamA family transporter RarD</fullName>
    </submittedName>
</protein>
<evidence type="ECO:0000256" key="3">
    <source>
        <dbReference type="ARBA" id="ARBA00022448"/>
    </source>
</evidence>
<reference evidence="10" key="2">
    <citation type="submission" date="2022-04" db="EMBL/GenBank/DDBJ databases">
        <title>Antimicrobial genetic elements in methicillin-resistant Macrococcus armenti.</title>
        <authorList>
            <person name="Keller J.E."/>
            <person name="Schwendener S."/>
            <person name="Pantucek R."/>
            <person name="Perreten V."/>
        </authorList>
    </citation>
    <scope>NUCLEOTIDE SEQUENCE</scope>
    <source>
        <strain evidence="10">CCM 2609</strain>
    </source>
</reference>
<dbReference type="RefSeq" id="WP_243366132.1">
    <property type="nucleotide sequence ID" value="NZ_CP094348.1"/>
</dbReference>
<dbReference type="PANTHER" id="PTHR22911:SF137">
    <property type="entry name" value="SOLUTE CARRIER FAMILY 35 MEMBER G2-RELATED"/>
    <property type="match status" value="1"/>
</dbReference>
<keyword evidence="6 8" id="KW-1133">Transmembrane helix</keyword>
<comment type="similarity">
    <text evidence="2">Belongs to the EamA transporter family.</text>
</comment>
<gene>
    <name evidence="10" type="primary">rarD</name>
    <name evidence="10" type="ORF">MRZ06_01860</name>
</gene>
<feature type="transmembrane region" description="Helical" evidence="8">
    <location>
        <begin position="181"/>
        <end position="201"/>
    </location>
</feature>
<feature type="transmembrane region" description="Helical" evidence="8">
    <location>
        <begin position="106"/>
        <end position="123"/>
    </location>
</feature>
<dbReference type="EMBL" id="CP094348">
    <property type="protein sequence ID" value="UOB20857.1"/>
    <property type="molecule type" value="Genomic_DNA"/>
</dbReference>
<dbReference type="InterPro" id="IPR004626">
    <property type="entry name" value="RarD"/>
</dbReference>
<keyword evidence="3" id="KW-0813">Transport</keyword>
<feature type="transmembrane region" description="Helical" evidence="8">
    <location>
        <begin position="7"/>
        <end position="25"/>
    </location>
</feature>
<dbReference type="PANTHER" id="PTHR22911">
    <property type="entry name" value="ACYL-MALONYL CONDENSING ENZYME-RELATED"/>
    <property type="match status" value="1"/>
</dbReference>
<organism evidence="10 11">
    <name type="scientific">Macrococcus armenti</name>
    <dbReference type="NCBI Taxonomy" id="2875764"/>
    <lineage>
        <taxon>Bacteria</taxon>
        <taxon>Bacillati</taxon>
        <taxon>Bacillota</taxon>
        <taxon>Bacilli</taxon>
        <taxon>Bacillales</taxon>
        <taxon>Staphylococcaceae</taxon>
        <taxon>Macrococcus</taxon>
    </lineage>
</organism>
<keyword evidence="11" id="KW-1185">Reference proteome</keyword>
<feature type="transmembrane region" description="Helical" evidence="8">
    <location>
        <begin position="271"/>
        <end position="290"/>
    </location>
</feature>
<feature type="domain" description="EamA" evidence="9">
    <location>
        <begin position="6"/>
        <end position="146"/>
    </location>
</feature>
<reference evidence="10" key="1">
    <citation type="submission" date="2022-03" db="EMBL/GenBank/DDBJ databases">
        <authorList>
            <person name="Vrbovska V."/>
            <person name="Kovarovic V."/>
            <person name="Botka T."/>
            <person name="Pantucek R."/>
        </authorList>
    </citation>
    <scope>NUCLEOTIDE SEQUENCE</scope>
    <source>
        <strain evidence="10">CCM 2609</strain>
    </source>
</reference>